<feature type="chain" id="PRO_5039279041" description="Short C-terminal domain-containing protein" evidence="2">
    <location>
        <begin position="24"/>
        <end position="110"/>
    </location>
</feature>
<name>A0A1H0RIJ0_SELRU</name>
<evidence type="ECO:0000256" key="2">
    <source>
        <dbReference type="SAM" id="SignalP"/>
    </source>
</evidence>
<keyword evidence="2" id="KW-0732">Signal</keyword>
<protein>
    <recommendedName>
        <fullName evidence="5">Short C-terminal domain-containing protein</fullName>
    </recommendedName>
</protein>
<dbReference type="AlphaFoldDB" id="A0A1H0RIJ0"/>
<evidence type="ECO:0008006" key="5">
    <source>
        <dbReference type="Google" id="ProtNLM"/>
    </source>
</evidence>
<proteinExistence type="predicted"/>
<dbReference type="EMBL" id="FNJQ01000012">
    <property type="protein sequence ID" value="SDP29382.1"/>
    <property type="molecule type" value="Genomic_DNA"/>
</dbReference>
<evidence type="ECO:0000313" key="4">
    <source>
        <dbReference type="Proteomes" id="UP000182412"/>
    </source>
</evidence>
<sequence length="110" mass="12895">MFMGKRKKIVAMALAGMMSFGIAGTAMHVSTAEAAIKPAYEDGTHNQYSHRLKEEDRVHTQNVRALKYQKKKGEISEKEFNKEMKREQKRHDRVVKEVKGDYEKHERRHH</sequence>
<feature type="region of interest" description="Disordered" evidence="1">
    <location>
        <begin position="77"/>
        <end position="110"/>
    </location>
</feature>
<organism evidence="3 4">
    <name type="scientific">Selenomonas ruminantium</name>
    <dbReference type="NCBI Taxonomy" id="971"/>
    <lineage>
        <taxon>Bacteria</taxon>
        <taxon>Bacillati</taxon>
        <taxon>Bacillota</taxon>
        <taxon>Negativicutes</taxon>
        <taxon>Selenomonadales</taxon>
        <taxon>Selenomonadaceae</taxon>
        <taxon>Selenomonas</taxon>
    </lineage>
</organism>
<feature type="signal peptide" evidence="2">
    <location>
        <begin position="1"/>
        <end position="23"/>
    </location>
</feature>
<evidence type="ECO:0000256" key="1">
    <source>
        <dbReference type="SAM" id="MobiDB-lite"/>
    </source>
</evidence>
<gene>
    <name evidence="3" type="ORF">SAMN05216366_11242</name>
</gene>
<dbReference type="Proteomes" id="UP000182412">
    <property type="component" value="Unassembled WGS sequence"/>
</dbReference>
<evidence type="ECO:0000313" key="3">
    <source>
        <dbReference type="EMBL" id="SDP29382.1"/>
    </source>
</evidence>
<accession>A0A1H0RIJ0</accession>
<reference evidence="3 4" key="1">
    <citation type="submission" date="2016-10" db="EMBL/GenBank/DDBJ databases">
        <authorList>
            <person name="de Groot N.N."/>
        </authorList>
    </citation>
    <scope>NUCLEOTIDE SEQUENCE [LARGE SCALE GENOMIC DNA]</scope>
    <source>
        <strain evidence="3 4">S137</strain>
    </source>
</reference>